<dbReference type="PANTHER" id="PTHR12709:SF1">
    <property type="entry name" value="DNA-DIRECTED RNA POLYMERASE III SUBUNIT RPC8"/>
    <property type="match status" value="1"/>
</dbReference>
<feature type="domain" description="RNA polymerase III subunit Rpc25" evidence="7">
    <location>
        <begin position="83"/>
        <end position="200"/>
    </location>
</feature>
<keyword evidence="4" id="KW-0804">Transcription</keyword>
<evidence type="ECO:0000313" key="8">
    <source>
        <dbReference type="EMBL" id="KAK9917930.1"/>
    </source>
</evidence>
<dbReference type="InterPro" id="IPR005576">
    <property type="entry name" value="Rpb7-like_N"/>
</dbReference>
<accession>A0ABR2Z1Q7</accession>
<evidence type="ECO:0000313" key="9">
    <source>
        <dbReference type="Proteomes" id="UP001491310"/>
    </source>
</evidence>
<evidence type="ECO:0000256" key="2">
    <source>
        <dbReference type="ARBA" id="ARBA00009307"/>
    </source>
</evidence>
<keyword evidence="9" id="KW-1185">Reference proteome</keyword>
<evidence type="ECO:0000259" key="6">
    <source>
        <dbReference type="Pfam" id="PF03876"/>
    </source>
</evidence>
<dbReference type="Gene3D" id="3.30.1490.120">
    <property type="entry name" value="RNA polymerase Rpb7-like, N-terminal domain"/>
    <property type="match status" value="1"/>
</dbReference>
<evidence type="ECO:0000256" key="1">
    <source>
        <dbReference type="ARBA" id="ARBA00004123"/>
    </source>
</evidence>
<dbReference type="CDD" id="cd04330">
    <property type="entry name" value="RNAP_III_Rpc25_N"/>
    <property type="match status" value="1"/>
</dbReference>
<comment type="subcellular location">
    <subcellularLocation>
        <location evidence="1">Nucleus</location>
    </subcellularLocation>
</comment>
<dbReference type="InterPro" id="IPR012340">
    <property type="entry name" value="NA-bd_OB-fold"/>
</dbReference>
<dbReference type="InterPro" id="IPR045113">
    <property type="entry name" value="Rpb7-like"/>
</dbReference>
<dbReference type="Pfam" id="PF08292">
    <property type="entry name" value="RNA_pol_Rbc25"/>
    <property type="match status" value="1"/>
</dbReference>
<dbReference type="InterPro" id="IPR036898">
    <property type="entry name" value="RNA_pol_Rpb7-like_N_sf"/>
</dbReference>
<evidence type="ECO:0000256" key="3">
    <source>
        <dbReference type="ARBA" id="ARBA00022478"/>
    </source>
</evidence>
<feature type="domain" description="RNA polymerase Rpb7-like N-terminal" evidence="6">
    <location>
        <begin position="8"/>
        <end position="62"/>
    </location>
</feature>
<sequence>MFTLSELEDKVRIEPAELGRPTIDAVTAVIEQLYLDKVVSDLGLVVTIYDILDIQGGSIYASEGAAHYTVKFRLVVFRPFIGELLVGRLTKCDKTGVHVSLDFFEDVFIPDHALPAPSFFDEAEGLWFWKFEEQPMWLEMDDAIRLRVKGVKFRKAPNAQQLRSASEPSGDMLGTAANPFAPMQIVGAVDEDGLGPVSWWDQDDAAEDMVA</sequence>
<dbReference type="EMBL" id="JALJOT010000002">
    <property type="protein sequence ID" value="KAK9917930.1"/>
    <property type="molecule type" value="Genomic_DNA"/>
</dbReference>
<gene>
    <name evidence="8" type="ORF">WJX75_009719</name>
</gene>
<reference evidence="8 9" key="1">
    <citation type="journal article" date="2024" name="Nat. Commun.">
        <title>Phylogenomics reveals the evolutionary origins of lichenization in chlorophyte algae.</title>
        <authorList>
            <person name="Puginier C."/>
            <person name="Libourel C."/>
            <person name="Otte J."/>
            <person name="Skaloud P."/>
            <person name="Haon M."/>
            <person name="Grisel S."/>
            <person name="Petersen M."/>
            <person name="Berrin J.G."/>
            <person name="Delaux P.M."/>
            <person name="Dal Grande F."/>
            <person name="Keller J."/>
        </authorList>
    </citation>
    <scope>NUCLEOTIDE SEQUENCE [LARGE SCALE GENOMIC DNA]</scope>
    <source>
        <strain evidence="8 9">SAG 216-7</strain>
    </source>
</reference>
<proteinExistence type="inferred from homology"/>
<keyword evidence="5" id="KW-0539">Nucleus</keyword>
<keyword evidence="3" id="KW-0240">DNA-directed RNA polymerase</keyword>
<dbReference type="SUPFAM" id="SSF88798">
    <property type="entry name" value="N-terminal, heterodimerisation domain of RBP7 (RpoE)"/>
    <property type="match status" value="1"/>
</dbReference>
<evidence type="ECO:0000256" key="5">
    <source>
        <dbReference type="ARBA" id="ARBA00023242"/>
    </source>
</evidence>
<dbReference type="InterPro" id="IPR013238">
    <property type="entry name" value="RNA_pol_III_Rbc25"/>
</dbReference>
<dbReference type="Proteomes" id="UP001491310">
    <property type="component" value="Unassembled WGS sequence"/>
</dbReference>
<evidence type="ECO:0000259" key="7">
    <source>
        <dbReference type="Pfam" id="PF08292"/>
    </source>
</evidence>
<protein>
    <recommendedName>
        <fullName evidence="10">DNA-directed RNA polymerase III subunit RPC8</fullName>
    </recommendedName>
</protein>
<dbReference type="PANTHER" id="PTHR12709">
    <property type="entry name" value="DNA-DIRECTED RNA POLYMERASE II, III"/>
    <property type="match status" value="1"/>
</dbReference>
<name>A0ABR2Z1Q7_9CHLO</name>
<organism evidence="8 9">
    <name type="scientific">Coccomyxa subellipsoidea</name>
    <dbReference type="NCBI Taxonomy" id="248742"/>
    <lineage>
        <taxon>Eukaryota</taxon>
        <taxon>Viridiplantae</taxon>
        <taxon>Chlorophyta</taxon>
        <taxon>core chlorophytes</taxon>
        <taxon>Trebouxiophyceae</taxon>
        <taxon>Trebouxiophyceae incertae sedis</taxon>
        <taxon>Coccomyxaceae</taxon>
        <taxon>Coccomyxa</taxon>
    </lineage>
</organism>
<evidence type="ECO:0008006" key="10">
    <source>
        <dbReference type="Google" id="ProtNLM"/>
    </source>
</evidence>
<dbReference type="Gene3D" id="2.40.50.140">
    <property type="entry name" value="Nucleic acid-binding proteins"/>
    <property type="match status" value="1"/>
</dbReference>
<dbReference type="SUPFAM" id="SSF50249">
    <property type="entry name" value="Nucleic acid-binding proteins"/>
    <property type="match status" value="1"/>
</dbReference>
<comment type="caution">
    <text evidence="8">The sequence shown here is derived from an EMBL/GenBank/DDBJ whole genome shotgun (WGS) entry which is preliminary data.</text>
</comment>
<comment type="similarity">
    <text evidence="2">Belongs to the eukaryotic RPB7/RPC8 RNA polymerase subunit family.</text>
</comment>
<dbReference type="Pfam" id="PF03876">
    <property type="entry name" value="SHS2_Rpb7-N"/>
    <property type="match status" value="1"/>
</dbReference>
<evidence type="ECO:0000256" key="4">
    <source>
        <dbReference type="ARBA" id="ARBA00023163"/>
    </source>
</evidence>